<dbReference type="SUPFAM" id="SSF54001">
    <property type="entry name" value="Cysteine proteinases"/>
    <property type="match status" value="1"/>
</dbReference>
<protein>
    <recommendedName>
        <fullName evidence="7">Ubiquitin-like protease family profile domain-containing protein</fullName>
    </recommendedName>
</protein>
<dbReference type="OMA" id="SWKLEYV"/>
<keyword evidence="4" id="KW-0378">Hydrolase</keyword>
<evidence type="ECO:0000313" key="9">
    <source>
        <dbReference type="Proteomes" id="UP000000226"/>
    </source>
</evidence>
<dbReference type="GO" id="GO:0016929">
    <property type="term" value="F:deSUMOylase activity"/>
    <property type="evidence" value="ECO:0007669"/>
    <property type="project" value="TreeGrafter"/>
</dbReference>
<keyword evidence="3" id="KW-0833">Ubl conjugation pathway</keyword>
<dbReference type="InterPro" id="IPR003653">
    <property type="entry name" value="Peptidase_C48_C"/>
</dbReference>
<dbReference type="STRING" id="3885.V7CAJ0"/>
<dbReference type="FunFam" id="3.40.395.10:FF:000005">
    <property type="entry name" value="Ubiquitin-like-specific protease ESD4"/>
    <property type="match status" value="1"/>
</dbReference>
<dbReference type="SMR" id="V7CAJ0"/>
<evidence type="ECO:0000256" key="2">
    <source>
        <dbReference type="ARBA" id="ARBA00022670"/>
    </source>
</evidence>
<dbReference type="eggNOG" id="KOG0778">
    <property type="taxonomic scope" value="Eukaryota"/>
</dbReference>
<dbReference type="Gramene" id="ESW26285">
    <property type="protein sequence ID" value="ESW26285"/>
    <property type="gene ID" value="PHAVU_003G106100g"/>
</dbReference>
<dbReference type="PANTHER" id="PTHR12606:SF1">
    <property type="entry name" value="UBIQUITIN-LIKE-SPECIFIC PROTEASE 1A"/>
    <property type="match status" value="1"/>
</dbReference>
<dbReference type="InterPro" id="IPR038765">
    <property type="entry name" value="Papain-like_cys_pep_sf"/>
</dbReference>
<evidence type="ECO:0000259" key="7">
    <source>
        <dbReference type="PROSITE" id="PS50600"/>
    </source>
</evidence>
<dbReference type="GO" id="GO:0005634">
    <property type="term" value="C:nucleus"/>
    <property type="evidence" value="ECO:0007669"/>
    <property type="project" value="TreeGrafter"/>
</dbReference>
<gene>
    <name evidence="8" type="ORF">PHAVU_003G106100g</name>
</gene>
<dbReference type="PANTHER" id="PTHR12606">
    <property type="entry name" value="SENTRIN/SUMO-SPECIFIC PROTEASE"/>
    <property type="match status" value="1"/>
</dbReference>
<name>V7CAJ0_PHAVU</name>
<dbReference type="PROSITE" id="PS50600">
    <property type="entry name" value="ULP_PROTEASE"/>
    <property type="match status" value="1"/>
</dbReference>
<keyword evidence="5" id="KW-0788">Thiol protease</keyword>
<accession>V7CAJ0</accession>
<dbReference type="OrthoDB" id="1939479at2759"/>
<evidence type="ECO:0000256" key="1">
    <source>
        <dbReference type="ARBA" id="ARBA00005234"/>
    </source>
</evidence>
<dbReference type="AlphaFoldDB" id="V7CAJ0"/>
<evidence type="ECO:0000256" key="4">
    <source>
        <dbReference type="ARBA" id="ARBA00022801"/>
    </source>
</evidence>
<comment type="similarity">
    <text evidence="1">Belongs to the peptidase C48 family.</text>
</comment>
<feature type="compositionally biased region" description="Polar residues" evidence="6">
    <location>
        <begin position="23"/>
        <end position="36"/>
    </location>
</feature>
<dbReference type="Pfam" id="PF02902">
    <property type="entry name" value="Peptidase_C48"/>
    <property type="match status" value="1"/>
</dbReference>
<proteinExistence type="inferred from homology"/>
<reference evidence="9" key="1">
    <citation type="journal article" date="2014" name="Nat. Genet.">
        <title>A reference genome for common bean and genome-wide analysis of dual domestications.</title>
        <authorList>
            <person name="Schmutz J."/>
            <person name="McClean P.E."/>
            <person name="Mamidi S."/>
            <person name="Wu G.A."/>
            <person name="Cannon S.B."/>
            <person name="Grimwood J."/>
            <person name="Jenkins J."/>
            <person name="Shu S."/>
            <person name="Song Q."/>
            <person name="Chavarro C."/>
            <person name="Torres-Torres M."/>
            <person name="Geffroy V."/>
            <person name="Moghaddam S.M."/>
            <person name="Gao D."/>
            <person name="Abernathy B."/>
            <person name="Barry K."/>
            <person name="Blair M."/>
            <person name="Brick M.A."/>
            <person name="Chovatia M."/>
            <person name="Gepts P."/>
            <person name="Goodstein D.M."/>
            <person name="Gonzales M."/>
            <person name="Hellsten U."/>
            <person name="Hyten D.L."/>
            <person name="Jia G."/>
            <person name="Kelly J.D."/>
            <person name="Kudrna D."/>
            <person name="Lee R."/>
            <person name="Richard M.M."/>
            <person name="Miklas P.N."/>
            <person name="Osorno J.M."/>
            <person name="Rodrigues J."/>
            <person name="Thareau V."/>
            <person name="Urrea C.A."/>
            <person name="Wang M."/>
            <person name="Yu Y."/>
            <person name="Zhang M."/>
            <person name="Wing R.A."/>
            <person name="Cregan P.B."/>
            <person name="Rokhsar D.S."/>
            <person name="Jackson S.A."/>
        </authorList>
    </citation>
    <scope>NUCLEOTIDE SEQUENCE [LARGE SCALE GENOMIC DNA]</scope>
    <source>
        <strain evidence="9">cv. G19833</strain>
    </source>
</reference>
<evidence type="ECO:0000256" key="3">
    <source>
        <dbReference type="ARBA" id="ARBA00022786"/>
    </source>
</evidence>
<dbReference type="EMBL" id="CM002290">
    <property type="protein sequence ID" value="ESW26285.1"/>
    <property type="molecule type" value="Genomic_DNA"/>
</dbReference>
<dbReference type="GO" id="GO:0016926">
    <property type="term" value="P:protein desumoylation"/>
    <property type="evidence" value="ECO:0007669"/>
    <property type="project" value="TreeGrafter"/>
</dbReference>
<keyword evidence="2" id="KW-0645">Protease</keyword>
<dbReference type="Proteomes" id="UP000000226">
    <property type="component" value="Chromosome 3"/>
</dbReference>
<keyword evidence="9" id="KW-1185">Reference proteome</keyword>
<feature type="region of interest" description="Disordered" evidence="6">
    <location>
        <begin position="1"/>
        <end position="45"/>
    </location>
</feature>
<feature type="domain" description="Ubiquitin-like protease family profile" evidence="7">
    <location>
        <begin position="316"/>
        <end position="488"/>
    </location>
</feature>
<evidence type="ECO:0000256" key="5">
    <source>
        <dbReference type="ARBA" id="ARBA00022807"/>
    </source>
</evidence>
<organism evidence="8 9">
    <name type="scientific">Phaseolus vulgaris</name>
    <name type="common">Kidney bean</name>
    <name type="synonym">French bean</name>
    <dbReference type="NCBI Taxonomy" id="3885"/>
    <lineage>
        <taxon>Eukaryota</taxon>
        <taxon>Viridiplantae</taxon>
        <taxon>Streptophyta</taxon>
        <taxon>Embryophyta</taxon>
        <taxon>Tracheophyta</taxon>
        <taxon>Spermatophyta</taxon>
        <taxon>Magnoliopsida</taxon>
        <taxon>eudicotyledons</taxon>
        <taxon>Gunneridae</taxon>
        <taxon>Pentapetalae</taxon>
        <taxon>rosids</taxon>
        <taxon>fabids</taxon>
        <taxon>Fabales</taxon>
        <taxon>Fabaceae</taxon>
        <taxon>Papilionoideae</taxon>
        <taxon>50 kb inversion clade</taxon>
        <taxon>NPAAA clade</taxon>
        <taxon>indigoferoid/millettioid clade</taxon>
        <taxon>Phaseoleae</taxon>
        <taxon>Phaseolus</taxon>
    </lineage>
</organism>
<evidence type="ECO:0000313" key="8">
    <source>
        <dbReference type="EMBL" id="ESW26285.1"/>
    </source>
</evidence>
<dbReference type="GO" id="GO:0006508">
    <property type="term" value="P:proteolysis"/>
    <property type="evidence" value="ECO:0007669"/>
    <property type="project" value="UniProtKB-KW"/>
</dbReference>
<dbReference type="MEROPS" id="C48.A02"/>
<dbReference type="Gene3D" id="3.40.395.10">
    <property type="entry name" value="Adenoviral Proteinase, Chain A"/>
    <property type="match status" value="1"/>
</dbReference>
<evidence type="ECO:0000256" key="6">
    <source>
        <dbReference type="SAM" id="MobiDB-lite"/>
    </source>
</evidence>
<sequence length="518" mass="59635">MAVVTNNGKRRQHWLSGNHHLPSPNSKRPRLSTTSENHAHSVLSSSSIVSRISKYPEAKPLMRREVHAPCSSRKFAFPTSNRMKSSLNASSSYCDRKEDIGNDVGNMLSENYERAKNSALASIRFGEKGKEVNEADDDSPKGMVSEDSGVEEIRFREDGRDVRSVVTEHKWQEGDLVVMEVKDSEAKDVRAGHNQHSTSSVVSELTNGDLNIVNAVRMLDTLSLTPERDLSDVHAYRKLLEAVDKRSDTIKRLSAEIKLNEKRRSTFKLLRPKKELVEEVPLEPFIPLTKEEEVEVARAFSANRRKILVAHEKSCIEVSGEKFQCLRPGAWLNDEVINLYLELLKERERRAPQKFLNCHFFNTFFYKKLISGKSGYDFKSVRRWTSQKKLGYGLHECDKIFVPIHKEIHWCLAVINKKDKKFQYFDSLKGIDTRVMEVLASYIVDEVKDKTGKDIDVSSWEKEFVEDLPEQQNGYDCGVFMIKYADFCSRNLGLCFNQEHMSYFRRRTAKEILRLRAN</sequence>